<dbReference type="Pfam" id="PF13546">
    <property type="entry name" value="DDE_5"/>
    <property type="match status" value="1"/>
</dbReference>
<protein>
    <submittedName>
        <fullName evidence="2">Transposase</fullName>
    </submittedName>
</protein>
<dbReference type="EMBL" id="JAOECG010000088">
    <property type="protein sequence ID" value="MDG9788845.1"/>
    <property type="molecule type" value="Genomic_DNA"/>
</dbReference>
<dbReference type="AlphaFoldDB" id="A0AAW6RWL0"/>
<evidence type="ECO:0000259" key="1">
    <source>
        <dbReference type="Pfam" id="PF13546"/>
    </source>
</evidence>
<comment type="caution">
    <text evidence="2">The sequence shown here is derived from an EMBL/GenBank/DDBJ whole genome shotgun (WGS) entry which is preliminary data.</text>
</comment>
<proteinExistence type="predicted"/>
<name>A0AAW6RWL0_ACIJO</name>
<feature type="domain" description="Transposase IS701-like DDE" evidence="1">
    <location>
        <begin position="10"/>
        <end position="170"/>
    </location>
</feature>
<dbReference type="Proteomes" id="UP001157887">
    <property type="component" value="Unassembled WGS sequence"/>
</dbReference>
<organism evidence="2 3">
    <name type="scientific">Acinetobacter johnsonii</name>
    <dbReference type="NCBI Taxonomy" id="40214"/>
    <lineage>
        <taxon>Bacteria</taxon>
        <taxon>Pseudomonadati</taxon>
        <taxon>Pseudomonadota</taxon>
        <taxon>Gammaproteobacteria</taxon>
        <taxon>Moraxellales</taxon>
        <taxon>Moraxellaceae</taxon>
        <taxon>Acinetobacter</taxon>
    </lineage>
</organism>
<feature type="non-terminal residue" evidence="2">
    <location>
        <position position="175"/>
    </location>
</feature>
<reference evidence="2" key="1">
    <citation type="submission" date="2022-09" db="EMBL/GenBank/DDBJ databases">
        <title>Intensive care unit water sources are persistently colonized with multi-drug resistant bacteria and are the site of extensive horizontal gene transfer of antibiotic resistance genes.</title>
        <authorList>
            <person name="Diorio-Toth L."/>
        </authorList>
    </citation>
    <scope>NUCLEOTIDE SEQUENCE</scope>
    <source>
        <strain evidence="2">GD04065</strain>
    </source>
</reference>
<evidence type="ECO:0000313" key="3">
    <source>
        <dbReference type="Proteomes" id="UP001157887"/>
    </source>
</evidence>
<evidence type="ECO:0000313" key="2">
    <source>
        <dbReference type="EMBL" id="MDG9788845.1"/>
    </source>
</evidence>
<gene>
    <name evidence="2" type="ORF">N7566_18025</name>
</gene>
<accession>A0AAW6RWL0</accession>
<dbReference type="InterPro" id="IPR012337">
    <property type="entry name" value="RNaseH-like_sf"/>
</dbReference>
<sequence length="175" mass="20297">MIRRIKHASTATCTLPIYMGFLMTEPNSISCTQLAETYNISHDSVNRFLEREDYTPHDLYQEAIQHIDNNKLIVSIDDTVLDKPYSQHMDLVSYFWSGKHHRSVKGINLITLYATDQNGQNIPINFRIYDKSESKTKNDYFMDMLSEVLSWGAKIQFITGDSWYSSTGNLKTIRK</sequence>
<dbReference type="InterPro" id="IPR038721">
    <property type="entry name" value="IS701-like_DDE_dom"/>
</dbReference>
<dbReference type="SUPFAM" id="SSF53098">
    <property type="entry name" value="Ribonuclease H-like"/>
    <property type="match status" value="1"/>
</dbReference>